<evidence type="ECO:0000313" key="11">
    <source>
        <dbReference type="Proteomes" id="UP000639643"/>
    </source>
</evidence>
<keyword evidence="11" id="KW-1185">Reference proteome</keyword>
<feature type="transmembrane region" description="Helical" evidence="8">
    <location>
        <begin position="97"/>
        <end position="115"/>
    </location>
</feature>
<evidence type="ECO:0000256" key="1">
    <source>
        <dbReference type="ARBA" id="ARBA00004141"/>
    </source>
</evidence>
<dbReference type="OrthoDB" id="6730379at2759"/>
<reference evidence="10" key="1">
    <citation type="journal article" date="2020" name="Phytopathology">
        <title>Genome Sequence Resources of Colletotrichum truncatum, C. plurivorum, C. musicola, and C. sojae: Four Species Pathogenic to Soybean (Glycine max).</title>
        <authorList>
            <person name="Rogerio F."/>
            <person name="Boufleur T.R."/>
            <person name="Ciampi-Guillardi M."/>
            <person name="Sukno S.A."/>
            <person name="Thon M.R."/>
            <person name="Massola Junior N.S."/>
            <person name="Baroncelli R."/>
        </authorList>
    </citation>
    <scope>NUCLEOTIDE SEQUENCE</scope>
    <source>
        <strain evidence="10">LFN0074</strain>
    </source>
</reference>
<keyword evidence="5 8" id="KW-0472">Membrane</keyword>
<feature type="transmembrane region" description="Helical" evidence="8">
    <location>
        <begin position="329"/>
        <end position="348"/>
    </location>
</feature>
<sequence>MSSNRNVEENPEVVEDPADSKQQTNYDLVDREVAQYASEAIVEIDEATNKRLKRMVDKRVLSVMVFTYFMQALDKGTMSFASIMGIIPDTNLKGQEYAWLTTIIYIVVLCVEYPENYIIQKIPIAKWLAFNIIMWGITLSLHAACRNFVGLVILRGFLGGWEAVCQPCFVVLTSMWYKREEQSTTAILWYMMNGLQQIIGGLLAFGFSFIPASSPLKSWQALFMTYGVITVFWGIFVMWWMPDSPMKAHCFSEEDKKLLVERVRSNRTGLQNRKYRKEQVWEAFKDPQARQVYGFALIQLLTTLPSGGLGAFANIIIKSFGYTTWETQLLQSVTGVLQIITMVTAAWIDRRYKQTILAMVAAVVPTIAGTVVLITVPFHPSKKVGLLLAYYVMISFWACSGLALSLVTRNVAGQTKKGVVIASNFVFWATGNSIGPQVFRARDAPRYLLALAIILGCFVVLEIVLLVLRTYYIWQNRLRDAKIANGKAVADTAQTHAFEDITDRVGFLWEFPCFFSGC</sequence>
<evidence type="ECO:0000259" key="9">
    <source>
        <dbReference type="PROSITE" id="PS50850"/>
    </source>
</evidence>
<evidence type="ECO:0000256" key="5">
    <source>
        <dbReference type="ARBA" id="ARBA00023136"/>
    </source>
</evidence>
<feature type="transmembrane region" description="Helical" evidence="8">
    <location>
        <begin position="60"/>
        <end position="85"/>
    </location>
</feature>
<dbReference type="InterPro" id="IPR020846">
    <property type="entry name" value="MFS_dom"/>
</dbReference>
<dbReference type="Proteomes" id="UP000639643">
    <property type="component" value="Unassembled WGS sequence"/>
</dbReference>
<comment type="similarity">
    <text evidence="6">Belongs to the major facilitator superfamily. Allantoate permease family.</text>
</comment>
<dbReference type="AlphaFoldDB" id="A0A8H6KUI9"/>
<dbReference type="PANTHER" id="PTHR43791:SF63">
    <property type="entry name" value="HIGH AFFINITY CYSTEINE TRANSPORTER"/>
    <property type="match status" value="1"/>
</dbReference>
<dbReference type="PROSITE" id="PS50850">
    <property type="entry name" value="MFS"/>
    <property type="match status" value="1"/>
</dbReference>
<feature type="transmembrane region" description="Helical" evidence="8">
    <location>
        <begin position="447"/>
        <end position="468"/>
    </location>
</feature>
<dbReference type="InterPro" id="IPR011701">
    <property type="entry name" value="MFS"/>
</dbReference>
<protein>
    <submittedName>
        <fullName evidence="10">Allantoate permease</fullName>
    </submittedName>
</protein>
<proteinExistence type="inferred from homology"/>
<evidence type="ECO:0000256" key="2">
    <source>
        <dbReference type="ARBA" id="ARBA00022448"/>
    </source>
</evidence>
<name>A0A8H6KUI9_9PEZI</name>
<feature type="region of interest" description="Disordered" evidence="7">
    <location>
        <begin position="1"/>
        <end position="22"/>
    </location>
</feature>
<feature type="domain" description="Major facilitator superfamily (MFS) profile" evidence="9">
    <location>
        <begin position="60"/>
        <end position="477"/>
    </location>
</feature>
<feature type="transmembrane region" description="Helical" evidence="8">
    <location>
        <begin position="388"/>
        <end position="407"/>
    </location>
</feature>
<evidence type="ECO:0000313" key="10">
    <source>
        <dbReference type="EMBL" id="KAF6837835.1"/>
    </source>
</evidence>
<evidence type="ECO:0000256" key="7">
    <source>
        <dbReference type="SAM" id="MobiDB-lite"/>
    </source>
</evidence>
<evidence type="ECO:0000256" key="4">
    <source>
        <dbReference type="ARBA" id="ARBA00022989"/>
    </source>
</evidence>
<dbReference type="Gene3D" id="1.20.1250.20">
    <property type="entry name" value="MFS general substrate transporter like domains"/>
    <property type="match status" value="2"/>
</dbReference>
<keyword evidence="2" id="KW-0813">Transport</keyword>
<dbReference type="SUPFAM" id="SSF103473">
    <property type="entry name" value="MFS general substrate transporter"/>
    <property type="match status" value="1"/>
</dbReference>
<dbReference type="EMBL" id="WIGM01000137">
    <property type="protein sequence ID" value="KAF6837835.1"/>
    <property type="molecule type" value="Genomic_DNA"/>
</dbReference>
<evidence type="ECO:0000256" key="6">
    <source>
        <dbReference type="ARBA" id="ARBA00037968"/>
    </source>
</evidence>
<keyword evidence="4 8" id="KW-1133">Transmembrane helix</keyword>
<feature type="transmembrane region" description="Helical" evidence="8">
    <location>
        <begin position="355"/>
        <end position="376"/>
    </location>
</feature>
<feature type="transmembrane region" description="Helical" evidence="8">
    <location>
        <begin position="189"/>
        <end position="210"/>
    </location>
</feature>
<feature type="transmembrane region" description="Helical" evidence="8">
    <location>
        <begin position="419"/>
        <end position="435"/>
    </location>
</feature>
<dbReference type="PANTHER" id="PTHR43791">
    <property type="entry name" value="PERMEASE-RELATED"/>
    <property type="match status" value="1"/>
</dbReference>
<accession>A0A8H6KUI9</accession>
<dbReference type="FunFam" id="1.20.1250.20:FF:000064">
    <property type="entry name" value="MFS allantoate transporter"/>
    <property type="match status" value="1"/>
</dbReference>
<feature type="transmembrane region" description="Helical" evidence="8">
    <location>
        <begin position="156"/>
        <end position="177"/>
    </location>
</feature>
<evidence type="ECO:0000256" key="3">
    <source>
        <dbReference type="ARBA" id="ARBA00022692"/>
    </source>
</evidence>
<feature type="transmembrane region" description="Helical" evidence="8">
    <location>
        <begin position="222"/>
        <end position="241"/>
    </location>
</feature>
<dbReference type="GO" id="GO:0033229">
    <property type="term" value="F:cysteine transmembrane transporter activity"/>
    <property type="evidence" value="ECO:0007669"/>
    <property type="project" value="TreeGrafter"/>
</dbReference>
<dbReference type="Pfam" id="PF07690">
    <property type="entry name" value="MFS_1"/>
    <property type="match status" value="1"/>
</dbReference>
<comment type="caution">
    <text evidence="10">The sequence shown here is derived from an EMBL/GenBank/DDBJ whole genome shotgun (WGS) entry which is preliminary data.</text>
</comment>
<feature type="transmembrane region" description="Helical" evidence="8">
    <location>
        <begin position="292"/>
        <end position="317"/>
    </location>
</feature>
<comment type="subcellular location">
    <subcellularLocation>
        <location evidence="1">Membrane</location>
        <topology evidence="1">Multi-pass membrane protein</topology>
    </subcellularLocation>
</comment>
<dbReference type="GO" id="GO:0016020">
    <property type="term" value="C:membrane"/>
    <property type="evidence" value="ECO:0007669"/>
    <property type="project" value="UniProtKB-SubCell"/>
</dbReference>
<feature type="transmembrane region" description="Helical" evidence="8">
    <location>
        <begin position="127"/>
        <end position="144"/>
    </location>
</feature>
<organism evidence="10 11">
    <name type="scientific">Colletotrichum musicola</name>
    <dbReference type="NCBI Taxonomy" id="2175873"/>
    <lineage>
        <taxon>Eukaryota</taxon>
        <taxon>Fungi</taxon>
        <taxon>Dikarya</taxon>
        <taxon>Ascomycota</taxon>
        <taxon>Pezizomycotina</taxon>
        <taxon>Sordariomycetes</taxon>
        <taxon>Hypocreomycetidae</taxon>
        <taxon>Glomerellales</taxon>
        <taxon>Glomerellaceae</taxon>
        <taxon>Colletotrichum</taxon>
        <taxon>Colletotrichum orchidearum species complex</taxon>
    </lineage>
</organism>
<gene>
    <name evidence="10" type="ORF">CMUS01_04870</name>
</gene>
<keyword evidence="3 8" id="KW-0812">Transmembrane</keyword>
<evidence type="ECO:0000256" key="8">
    <source>
        <dbReference type="SAM" id="Phobius"/>
    </source>
</evidence>
<dbReference type="InterPro" id="IPR036259">
    <property type="entry name" value="MFS_trans_sf"/>
</dbReference>